<organism evidence="2 3">
    <name type="scientific">Daphnia magna</name>
    <dbReference type="NCBI Taxonomy" id="35525"/>
    <lineage>
        <taxon>Eukaryota</taxon>
        <taxon>Metazoa</taxon>
        <taxon>Ecdysozoa</taxon>
        <taxon>Arthropoda</taxon>
        <taxon>Crustacea</taxon>
        <taxon>Branchiopoda</taxon>
        <taxon>Diplostraca</taxon>
        <taxon>Cladocera</taxon>
        <taxon>Anomopoda</taxon>
        <taxon>Daphniidae</taxon>
        <taxon>Daphnia</taxon>
    </lineage>
</organism>
<evidence type="ECO:0000313" key="3">
    <source>
        <dbReference type="Proteomes" id="UP001234178"/>
    </source>
</evidence>
<keyword evidence="3" id="KW-1185">Reference proteome</keyword>
<protein>
    <submittedName>
        <fullName evidence="2">Uncharacterized protein</fullName>
    </submittedName>
</protein>
<dbReference type="Proteomes" id="UP001234178">
    <property type="component" value="Unassembled WGS sequence"/>
</dbReference>
<proteinExistence type="predicted"/>
<comment type="caution">
    <text evidence="2">The sequence shown here is derived from an EMBL/GenBank/DDBJ whole genome shotgun (WGS) entry which is preliminary data.</text>
</comment>
<dbReference type="EMBL" id="JAOYFB010000036">
    <property type="protein sequence ID" value="KAK4021611.1"/>
    <property type="molecule type" value="Genomic_DNA"/>
</dbReference>
<name>A0ABR0A8Z5_9CRUS</name>
<sequence length="83" mass="8997">MVTGLDQSMPLTHSSPSSQGYRAGAYPVPYIARLKAGDLKEPPPYICIDCHHTNGPQFGPTNVNFQTTELIALDKIGGVLREN</sequence>
<feature type="region of interest" description="Disordered" evidence="1">
    <location>
        <begin position="1"/>
        <end position="20"/>
    </location>
</feature>
<gene>
    <name evidence="2" type="ORF">OUZ56_003522</name>
</gene>
<reference evidence="2 3" key="1">
    <citation type="journal article" date="2023" name="Nucleic Acids Res.">
        <title>The hologenome of Daphnia magna reveals possible DNA methylation and microbiome-mediated evolution of the host genome.</title>
        <authorList>
            <person name="Chaturvedi A."/>
            <person name="Li X."/>
            <person name="Dhandapani V."/>
            <person name="Marshall H."/>
            <person name="Kissane S."/>
            <person name="Cuenca-Cambronero M."/>
            <person name="Asole G."/>
            <person name="Calvet F."/>
            <person name="Ruiz-Romero M."/>
            <person name="Marangio P."/>
            <person name="Guigo R."/>
            <person name="Rago D."/>
            <person name="Mirbahai L."/>
            <person name="Eastwood N."/>
            <person name="Colbourne J.K."/>
            <person name="Zhou J."/>
            <person name="Mallon E."/>
            <person name="Orsini L."/>
        </authorList>
    </citation>
    <scope>NUCLEOTIDE SEQUENCE [LARGE SCALE GENOMIC DNA]</scope>
    <source>
        <strain evidence="2">LRV0_1</strain>
    </source>
</reference>
<evidence type="ECO:0000313" key="2">
    <source>
        <dbReference type="EMBL" id="KAK4021611.1"/>
    </source>
</evidence>
<evidence type="ECO:0000256" key="1">
    <source>
        <dbReference type="SAM" id="MobiDB-lite"/>
    </source>
</evidence>
<accession>A0ABR0A8Z5</accession>